<dbReference type="InterPro" id="IPR014001">
    <property type="entry name" value="Helicase_ATP-bd"/>
</dbReference>
<evidence type="ECO:0000256" key="5">
    <source>
        <dbReference type="ARBA" id="ARBA00034808"/>
    </source>
</evidence>
<protein>
    <recommendedName>
        <fullName evidence="5">DNA 3'-5' helicase</fullName>
        <ecNumber evidence="5">5.6.2.4</ecNumber>
    </recommendedName>
</protein>
<comment type="catalytic activity">
    <reaction evidence="4">
        <text>Couples ATP hydrolysis with the unwinding of duplex DNA by translocating in the 3'-5' direction.</text>
        <dbReference type="EC" id="5.6.2.4"/>
    </reaction>
</comment>
<dbReference type="STRING" id="2316362.A0A4Q2CZS4"/>
<dbReference type="InterPro" id="IPR011545">
    <property type="entry name" value="DEAD/DEAH_box_helicase_dom"/>
</dbReference>
<dbReference type="Pfam" id="PF00270">
    <property type="entry name" value="DEAD"/>
    <property type="match status" value="1"/>
</dbReference>
<dbReference type="EMBL" id="SDEE01001253">
    <property type="protein sequence ID" value="RXW12410.1"/>
    <property type="molecule type" value="Genomic_DNA"/>
</dbReference>
<organism evidence="7 8">
    <name type="scientific">Candolleomyces aberdarensis</name>
    <dbReference type="NCBI Taxonomy" id="2316362"/>
    <lineage>
        <taxon>Eukaryota</taxon>
        <taxon>Fungi</taxon>
        <taxon>Dikarya</taxon>
        <taxon>Basidiomycota</taxon>
        <taxon>Agaricomycotina</taxon>
        <taxon>Agaricomycetes</taxon>
        <taxon>Agaricomycetidae</taxon>
        <taxon>Agaricales</taxon>
        <taxon>Agaricineae</taxon>
        <taxon>Psathyrellaceae</taxon>
        <taxon>Candolleomyces</taxon>
    </lineage>
</organism>
<keyword evidence="8" id="KW-1185">Reference proteome</keyword>
<dbReference type="PANTHER" id="PTHR13710:SF105">
    <property type="entry name" value="ATP-DEPENDENT DNA HELICASE Q1"/>
    <property type="match status" value="1"/>
</dbReference>
<name>A0A4Q2CZS4_9AGAR</name>
<dbReference type="PROSITE" id="PS51192">
    <property type="entry name" value="HELICASE_ATP_BIND_1"/>
    <property type="match status" value="1"/>
</dbReference>
<sequence>MVSPLLALQTEQVRTFETEFKLKAVAVNSSHGGCSPEIVKALKAGEYQILLISPELLLSKHFVDNLLRDKTFILLILAVVVDEAHVVSHWGAGFRKKYGELGMVRAFLRRDTPIVAMSATLSPRVRKDVLSKLEFDDNNYVFVNIGNDRPNVALVARAIEHPQETYIDLNFIIPENTANAEDIPLTLIYADNIPKSTSVIDHLETLLPPNLRSLGLMRPFSAAFPHDYRSTLLDAFKKGVVRVMVCTDAAGMQRHLSAATFATQPF</sequence>
<feature type="domain" description="Helicase ATP-binding" evidence="6">
    <location>
        <begin position="1"/>
        <end position="139"/>
    </location>
</feature>
<evidence type="ECO:0000313" key="7">
    <source>
        <dbReference type="EMBL" id="RXW12410.1"/>
    </source>
</evidence>
<dbReference type="GO" id="GO:0005737">
    <property type="term" value="C:cytoplasm"/>
    <property type="evidence" value="ECO:0007669"/>
    <property type="project" value="TreeGrafter"/>
</dbReference>
<dbReference type="AlphaFoldDB" id="A0A4Q2CZS4"/>
<evidence type="ECO:0000256" key="4">
    <source>
        <dbReference type="ARBA" id="ARBA00034617"/>
    </source>
</evidence>
<dbReference type="Proteomes" id="UP000290288">
    <property type="component" value="Unassembled WGS sequence"/>
</dbReference>
<comment type="similarity">
    <text evidence="1">Belongs to the helicase family. RecQ subfamily.</text>
</comment>
<accession>A0A4Q2CZS4</accession>
<dbReference type="PANTHER" id="PTHR13710">
    <property type="entry name" value="DNA HELICASE RECQ FAMILY MEMBER"/>
    <property type="match status" value="1"/>
</dbReference>
<proteinExistence type="inferred from homology"/>
<keyword evidence="3" id="KW-0413">Isomerase</keyword>
<dbReference type="GO" id="GO:0006310">
    <property type="term" value="P:DNA recombination"/>
    <property type="evidence" value="ECO:0007669"/>
    <property type="project" value="TreeGrafter"/>
</dbReference>
<dbReference type="GO" id="GO:0009378">
    <property type="term" value="F:four-way junction helicase activity"/>
    <property type="evidence" value="ECO:0007669"/>
    <property type="project" value="TreeGrafter"/>
</dbReference>
<reference evidence="7 8" key="1">
    <citation type="submission" date="2019-01" db="EMBL/GenBank/DDBJ databases">
        <title>Draft genome sequence of Psathyrella aberdarensis IHI B618.</title>
        <authorList>
            <person name="Buettner E."/>
            <person name="Kellner H."/>
        </authorList>
    </citation>
    <scope>NUCLEOTIDE SEQUENCE [LARGE SCALE GENOMIC DNA]</scope>
    <source>
        <strain evidence="7 8">IHI B618</strain>
    </source>
</reference>
<dbReference type="EC" id="5.6.2.4" evidence="5"/>
<dbReference type="GO" id="GO:0043138">
    <property type="term" value="F:3'-5' DNA helicase activity"/>
    <property type="evidence" value="ECO:0007669"/>
    <property type="project" value="UniProtKB-EC"/>
</dbReference>
<dbReference type="InterPro" id="IPR027417">
    <property type="entry name" value="P-loop_NTPase"/>
</dbReference>
<comment type="caution">
    <text evidence="7">The sequence shown here is derived from an EMBL/GenBank/DDBJ whole genome shotgun (WGS) entry which is preliminary data.</text>
</comment>
<dbReference type="OrthoDB" id="10261556at2759"/>
<dbReference type="SUPFAM" id="SSF52540">
    <property type="entry name" value="P-loop containing nucleoside triphosphate hydrolases"/>
    <property type="match status" value="1"/>
</dbReference>
<evidence type="ECO:0000259" key="6">
    <source>
        <dbReference type="PROSITE" id="PS51192"/>
    </source>
</evidence>
<gene>
    <name evidence="7" type="ORF">EST38_g13443</name>
</gene>
<evidence type="ECO:0000256" key="2">
    <source>
        <dbReference type="ARBA" id="ARBA00023125"/>
    </source>
</evidence>
<dbReference type="GO" id="GO:0006281">
    <property type="term" value="P:DNA repair"/>
    <property type="evidence" value="ECO:0007669"/>
    <property type="project" value="TreeGrafter"/>
</dbReference>
<evidence type="ECO:0000256" key="1">
    <source>
        <dbReference type="ARBA" id="ARBA00005446"/>
    </source>
</evidence>
<dbReference type="Gene3D" id="3.40.50.300">
    <property type="entry name" value="P-loop containing nucleotide triphosphate hydrolases"/>
    <property type="match status" value="2"/>
</dbReference>
<dbReference type="GO" id="GO:0005524">
    <property type="term" value="F:ATP binding"/>
    <property type="evidence" value="ECO:0007669"/>
    <property type="project" value="InterPro"/>
</dbReference>
<keyword evidence="2" id="KW-0238">DNA-binding</keyword>
<evidence type="ECO:0000313" key="8">
    <source>
        <dbReference type="Proteomes" id="UP000290288"/>
    </source>
</evidence>
<dbReference type="GO" id="GO:0003677">
    <property type="term" value="F:DNA binding"/>
    <property type="evidence" value="ECO:0007669"/>
    <property type="project" value="UniProtKB-KW"/>
</dbReference>
<evidence type="ECO:0000256" key="3">
    <source>
        <dbReference type="ARBA" id="ARBA00023235"/>
    </source>
</evidence>
<dbReference type="GO" id="GO:0030894">
    <property type="term" value="C:replisome"/>
    <property type="evidence" value="ECO:0007669"/>
    <property type="project" value="TreeGrafter"/>
</dbReference>